<evidence type="ECO:0000256" key="1">
    <source>
        <dbReference type="ARBA" id="ARBA00009480"/>
    </source>
</evidence>
<evidence type="ECO:0000313" key="8">
    <source>
        <dbReference type="Proteomes" id="UP000800235"/>
    </source>
</evidence>
<accession>A0A9P4P3D8</accession>
<dbReference type="SMART" id="SM00397">
    <property type="entry name" value="t_SNARE"/>
    <property type="match status" value="2"/>
</dbReference>
<evidence type="ECO:0000259" key="6">
    <source>
        <dbReference type="PROSITE" id="PS50192"/>
    </source>
</evidence>
<dbReference type="CDD" id="cd15886">
    <property type="entry name" value="SNARE_SEC9N"/>
    <property type="match status" value="1"/>
</dbReference>
<feature type="compositionally biased region" description="Gly residues" evidence="5">
    <location>
        <begin position="94"/>
        <end position="113"/>
    </location>
</feature>
<dbReference type="GO" id="GO:0005886">
    <property type="term" value="C:plasma membrane"/>
    <property type="evidence" value="ECO:0007669"/>
    <property type="project" value="TreeGrafter"/>
</dbReference>
<dbReference type="EMBL" id="MU007010">
    <property type="protein sequence ID" value="KAF2436681.1"/>
    <property type="molecule type" value="Genomic_DNA"/>
</dbReference>
<evidence type="ECO:0000256" key="4">
    <source>
        <dbReference type="ARBA" id="ARBA00072549"/>
    </source>
</evidence>
<feature type="compositionally biased region" description="Polar residues" evidence="5">
    <location>
        <begin position="17"/>
        <end position="36"/>
    </location>
</feature>
<comment type="similarity">
    <text evidence="1">Belongs to the SNAP-25 family.</text>
</comment>
<keyword evidence="3" id="KW-0653">Protein transport</keyword>
<proteinExistence type="inferred from homology"/>
<name>A0A9P4P3D8_9PEZI</name>
<protein>
    <recommendedName>
        <fullName evidence="4">Protein transport protein SEC9</fullName>
    </recommendedName>
</protein>
<evidence type="ECO:0000256" key="2">
    <source>
        <dbReference type="ARBA" id="ARBA00022448"/>
    </source>
</evidence>
<dbReference type="PROSITE" id="PS50192">
    <property type="entry name" value="T_SNARE"/>
    <property type="match status" value="1"/>
</dbReference>
<dbReference type="CDD" id="cd15857">
    <property type="entry name" value="SNARE_SEC9C"/>
    <property type="match status" value="1"/>
</dbReference>
<dbReference type="GO" id="GO:0031201">
    <property type="term" value="C:SNARE complex"/>
    <property type="evidence" value="ECO:0007669"/>
    <property type="project" value="TreeGrafter"/>
</dbReference>
<feature type="region of interest" description="Disordered" evidence="5">
    <location>
        <begin position="1"/>
        <end position="188"/>
    </location>
</feature>
<dbReference type="GO" id="GO:0015031">
    <property type="term" value="P:protein transport"/>
    <property type="evidence" value="ECO:0007669"/>
    <property type="project" value="UniProtKB-KW"/>
</dbReference>
<feature type="compositionally biased region" description="Low complexity" evidence="5">
    <location>
        <begin position="114"/>
        <end position="125"/>
    </location>
</feature>
<comment type="caution">
    <text evidence="7">The sequence shown here is derived from an EMBL/GenBank/DDBJ whole genome shotgun (WGS) entry which is preliminary data.</text>
</comment>
<reference evidence="7" key="1">
    <citation type="journal article" date="2020" name="Stud. Mycol.">
        <title>101 Dothideomycetes genomes: a test case for predicting lifestyles and emergence of pathogens.</title>
        <authorList>
            <person name="Haridas S."/>
            <person name="Albert R."/>
            <person name="Binder M."/>
            <person name="Bloem J."/>
            <person name="Labutti K."/>
            <person name="Salamov A."/>
            <person name="Andreopoulos B."/>
            <person name="Baker S."/>
            <person name="Barry K."/>
            <person name="Bills G."/>
            <person name="Bluhm B."/>
            <person name="Cannon C."/>
            <person name="Castanera R."/>
            <person name="Culley D."/>
            <person name="Daum C."/>
            <person name="Ezra D."/>
            <person name="Gonzalez J."/>
            <person name="Henrissat B."/>
            <person name="Kuo A."/>
            <person name="Liang C."/>
            <person name="Lipzen A."/>
            <person name="Lutzoni F."/>
            <person name="Magnuson J."/>
            <person name="Mondo S."/>
            <person name="Nolan M."/>
            <person name="Ohm R."/>
            <person name="Pangilinan J."/>
            <person name="Park H.-J."/>
            <person name="Ramirez L."/>
            <person name="Alfaro M."/>
            <person name="Sun H."/>
            <person name="Tritt A."/>
            <person name="Yoshinaga Y."/>
            <person name="Zwiers L.-H."/>
            <person name="Turgeon B."/>
            <person name="Goodwin S."/>
            <person name="Spatafora J."/>
            <person name="Crous P."/>
            <person name="Grigoriev I."/>
        </authorList>
    </citation>
    <scope>NUCLEOTIDE SEQUENCE</scope>
    <source>
        <strain evidence="7">CBS 130266</strain>
    </source>
</reference>
<feature type="compositionally biased region" description="Gly residues" evidence="5">
    <location>
        <begin position="75"/>
        <end position="86"/>
    </location>
</feature>
<gene>
    <name evidence="7" type="ORF">EJ08DRAFT_684915</name>
</gene>
<organism evidence="7 8">
    <name type="scientific">Tothia fuscella</name>
    <dbReference type="NCBI Taxonomy" id="1048955"/>
    <lineage>
        <taxon>Eukaryota</taxon>
        <taxon>Fungi</taxon>
        <taxon>Dikarya</taxon>
        <taxon>Ascomycota</taxon>
        <taxon>Pezizomycotina</taxon>
        <taxon>Dothideomycetes</taxon>
        <taxon>Pleosporomycetidae</taxon>
        <taxon>Venturiales</taxon>
        <taxon>Cylindrosympodiaceae</taxon>
        <taxon>Tothia</taxon>
    </lineage>
</organism>
<dbReference type="GO" id="GO:0006906">
    <property type="term" value="P:vesicle fusion"/>
    <property type="evidence" value="ECO:0007669"/>
    <property type="project" value="TreeGrafter"/>
</dbReference>
<dbReference type="OrthoDB" id="18679at2759"/>
<dbReference type="PANTHER" id="PTHR19305:SF9">
    <property type="entry name" value="SYNAPTOSOMAL-ASSOCIATED PROTEIN 29"/>
    <property type="match status" value="1"/>
</dbReference>
<keyword evidence="2" id="KW-0813">Transport</keyword>
<dbReference type="GO" id="GO:0006887">
    <property type="term" value="P:exocytosis"/>
    <property type="evidence" value="ECO:0007669"/>
    <property type="project" value="TreeGrafter"/>
</dbReference>
<dbReference type="GO" id="GO:0019905">
    <property type="term" value="F:syntaxin binding"/>
    <property type="evidence" value="ECO:0007669"/>
    <property type="project" value="TreeGrafter"/>
</dbReference>
<sequence>MKKFGLGRKNKGEKGSSENGSAAVSRTNSSNSNPYAQAQEDPYAPSPPAYNGGGVSSGSSSFRDNKTPAYTTANGGSGAAVGGGRFGAAPVPTGYGGGGGSGGSRYGGEGAGGDAAANAPASGAATAGGYGAAPAEGRYGQQSAMQAGAERDAASQWQSGTGPAYGQGGNNQGYGAYEDRQLTEEEQEEQDVLAAKDEIKFIKQSDVSSTRNALRIAAMAEETGRSTLERLGAQGERIHNTERNLDLASNQNKLAAEKAREISTLNRSMFAVHVANPFTSGKRIKERESEVLRDAKEDRERRDATRLAAWSTQARANDVGKEINKAGMNKLPAKGSLAERSKYQFEADSEDEEMENEIDNNVDLLHGAAGRLGHLARAMGQEVDSQNKHIERIGGKVDKVDDEIALNRNRLDRIH</sequence>
<keyword evidence="8" id="KW-1185">Reference proteome</keyword>
<evidence type="ECO:0000256" key="5">
    <source>
        <dbReference type="SAM" id="MobiDB-lite"/>
    </source>
</evidence>
<evidence type="ECO:0000313" key="7">
    <source>
        <dbReference type="EMBL" id="KAF2436681.1"/>
    </source>
</evidence>
<dbReference type="FunFam" id="1.20.5.110:FF:000043">
    <property type="entry name" value="Protein transport protein sec9"/>
    <property type="match status" value="1"/>
</dbReference>
<dbReference type="InterPro" id="IPR000727">
    <property type="entry name" value="T_SNARE_dom"/>
</dbReference>
<feature type="domain" description="T-SNARE coiled-coil homology" evidence="6">
    <location>
        <begin position="352"/>
        <end position="414"/>
    </location>
</feature>
<dbReference type="AlphaFoldDB" id="A0A9P4P3D8"/>
<evidence type="ECO:0000256" key="3">
    <source>
        <dbReference type="ARBA" id="ARBA00022927"/>
    </source>
</evidence>
<feature type="compositionally biased region" description="Gly residues" evidence="5">
    <location>
        <begin position="163"/>
        <end position="172"/>
    </location>
</feature>
<dbReference type="Proteomes" id="UP000800235">
    <property type="component" value="Unassembled WGS sequence"/>
</dbReference>
<dbReference type="GO" id="GO:0005484">
    <property type="term" value="F:SNAP receptor activity"/>
    <property type="evidence" value="ECO:0007669"/>
    <property type="project" value="TreeGrafter"/>
</dbReference>
<dbReference type="PANTHER" id="PTHR19305">
    <property type="entry name" value="SYNAPTOSOMAL ASSOCIATED PROTEIN"/>
    <property type="match status" value="1"/>
</dbReference>
<dbReference type="SUPFAM" id="SSF58038">
    <property type="entry name" value="SNARE fusion complex"/>
    <property type="match status" value="2"/>
</dbReference>
<dbReference type="Gene3D" id="1.20.5.110">
    <property type="match status" value="2"/>
</dbReference>